<evidence type="ECO:0000256" key="3">
    <source>
        <dbReference type="ARBA" id="ARBA00022833"/>
    </source>
</evidence>
<name>A0ABR3Z8T1_9PEZI</name>
<keyword evidence="7" id="KW-0539">Nucleus</keyword>
<accession>A0ABR3Z8T1</accession>
<feature type="domain" description="Copper-fist" evidence="9">
    <location>
        <begin position="1"/>
        <end position="41"/>
    </location>
</feature>
<evidence type="ECO:0000256" key="1">
    <source>
        <dbReference type="ARBA" id="ARBA00004123"/>
    </source>
</evidence>
<evidence type="ECO:0000259" key="9">
    <source>
        <dbReference type="PROSITE" id="PS50073"/>
    </source>
</evidence>
<keyword evidence="2" id="KW-0479">Metal-binding</keyword>
<feature type="compositionally biased region" description="Low complexity" evidence="8">
    <location>
        <begin position="466"/>
        <end position="487"/>
    </location>
</feature>
<feature type="compositionally biased region" description="Low complexity" evidence="8">
    <location>
        <begin position="328"/>
        <end position="358"/>
    </location>
</feature>
<dbReference type="Proteomes" id="UP001583186">
    <property type="component" value="Unassembled WGS sequence"/>
</dbReference>
<dbReference type="EMBL" id="JAWCUI010000022">
    <property type="protein sequence ID" value="KAL1896490.1"/>
    <property type="molecule type" value="Genomic_DNA"/>
</dbReference>
<dbReference type="Pfam" id="PF00649">
    <property type="entry name" value="Copper-fist"/>
    <property type="match status" value="1"/>
</dbReference>
<gene>
    <name evidence="10" type="ORF">Sste5346_004524</name>
</gene>
<protein>
    <recommendedName>
        <fullName evidence="9">Copper-fist domain-containing protein</fullName>
    </recommendedName>
</protein>
<feature type="compositionally biased region" description="Low complexity" evidence="8">
    <location>
        <begin position="75"/>
        <end position="92"/>
    </location>
</feature>
<feature type="region of interest" description="Disordered" evidence="8">
    <location>
        <begin position="75"/>
        <end position="151"/>
    </location>
</feature>
<proteinExistence type="predicted"/>
<evidence type="ECO:0000256" key="2">
    <source>
        <dbReference type="ARBA" id="ARBA00022723"/>
    </source>
</evidence>
<keyword evidence="11" id="KW-1185">Reference proteome</keyword>
<dbReference type="Gene3D" id="3.90.430.10">
    <property type="entry name" value="Copper fist DNA-binding domain"/>
    <property type="match status" value="1"/>
</dbReference>
<evidence type="ECO:0000256" key="5">
    <source>
        <dbReference type="ARBA" id="ARBA00023015"/>
    </source>
</evidence>
<dbReference type="PRINTS" id="PR00617">
    <property type="entry name" value="COPPERFIST"/>
</dbReference>
<feature type="region of interest" description="Disordered" evidence="8">
    <location>
        <begin position="570"/>
        <end position="601"/>
    </location>
</feature>
<dbReference type="SMART" id="SM01090">
    <property type="entry name" value="Copper-fist"/>
    <property type="match status" value="1"/>
</dbReference>
<sequence length="646" mass="67164">MPMINGVKMACEPCIRGHRSTKCNHASERVMLPVRKPGRPLSICPHPPNNGCACATVTAALPRAKKCGCGSKSSSAAGVNGASGNGSAANSSKTPRSPSRRAFFKAPTSPKSLARSRIDPSVLGRTDMSQVNIRAPPPGTSGWPTNEHPQSSIDDLSSLAGPGHPNGQQYMLPNESLAYFSNQGEQSAMFQQPGAPGAYAQHGYPIQHDPASEHAMYATNGGHNDFNEFFNNGMDMSAPLGEGLDGFGLNLNARPNQMNGFHGLQFQTSHAAPPQVSAPAPSPAVATTKGSCCAPATQPQHLATESARHTPTSSTNSLASNGGGSGSGTTATSNSNGKSCCSGSPVTASSASSQQQQQHTMLKSESSIGGGPGPVSLSSVPLAATAGGDVKPMANGHGHVDQYGTLQQQPQLGQYAGYAQQQQQAHGAPTWYRYPPEYGTVTAPLQPSQWRSSLITAGPDAGLYLQGGHQQQQQPHQQHQQQQQSQSYDPAALQHQQPPPHFAVQGNDMVPSDDDLHMCSCGDGCDCVGCVAHPFNNATRDTVRSVWSLMDDSSSNASASSGARTVTTTLPAQTSNVDSTSSPQQVFTPAGASDTSGVSEDQQVSLPAGDFLFVSYSVIACDGEGLMCPCGDDCQCVGCTIHNNTL</sequence>
<feature type="region of interest" description="Disordered" evidence="8">
    <location>
        <begin position="270"/>
        <end position="381"/>
    </location>
</feature>
<dbReference type="InterPro" id="IPR051763">
    <property type="entry name" value="Copper_Homeo_Regul"/>
</dbReference>
<evidence type="ECO:0000256" key="4">
    <source>
        <dbReference type="ARBA" id="ARBA00023008"/>
    </source>
</evidence>
<evidence type="ECO:0000256" key="7">
    <source>
        <dbReference type="ARBA" id="ARBA00023242"/>
    </source>
</evidence>
<dbReference type="PANTHER" id="PTHR28088">
    <property type="entry name" value="TRANSCRIPTIONAL ACTIVATOR HAA1-RELATED"/>
    <property type="match status" value="1"/>
</dbReference>
<dbReference type="PANTHER" id="PTHR28088:SF9">
    <property type="entry name" value="TRANSCRIPTION FACTOR GRISEA, PUTATIVE (AFU_ORTHOLOGUE AFUA_1G13190)-RELATED"/>
    <property type="match status" value="1"/>
</dbReference>
<organism evidence="10 11">
    <name type="scientific">Sporothrix stenoceras</name>
    <dbReference type="NCBI Taxonomy" id="5173"/>
    <lineage>
        <taxon>Eukaryota</taxon>
        <taxon>Fungi</taxon>
        <taxon>Dikarya</taxon>
        <taxon>Ascomycota</taxon>
        <taxon>Pezizomycotina</taxon>
        <taxon>Sordariomycetes</taxon>
        <taxon>Sordariomycetidae</taxon>
        <taxon>Ophiostomatales</taxon>
        <taxon>Ophiostomataceae</taxon>
        <taxon>Sporothrix</taxon>
    </lineage>
</organism>
<keyword evidence="6" id="KW-0804">Transcription</keyword>
<keyword evidence="5" id="KW-0805">Transcription regulation</keyword>
<feature type="region of interest" description="Disordered" evidence="8">
    <location>
        <begin position="460"/>
        <end position="509"/>
    </location>
</feature>
<dbReference type="InterPro" id="IPR001083">
    <property type="entry name" value="Cu_fist_DNA-bd_dom"/>
</dbReference>
<dbReference type="PROSITE" id="PS01119">
    <property type="entry name" value="COPPER_FIST_1"/>
    <property type="match status" value="1"/>
</dbReference>
<dbReference type="PROSITE" id="PS50073">
    <property type="entry name" value="COPPER_FIST_2"/>
    <property type="match status" value="1"/>
</dbReference>
<feature type="compositionally biased region" description="Polar residues" evidence="8">
    <location>
        <begin position="142"/>
        <end position="151"/>
    </location>
</feature>
<evidence type="ECO:0000313" key="10">
    <source>
        <dbReference type="EMBL" id="KAL1896490.1"/>
    </source>
</evidence>
<keyword evidence="4" id="KW-0186">Copper</keyword>
<dbReference type="SUPFAM" id="SSF57879">
    <property type="entry name" value="Zinc domain conserved in yeast copper-regulated transcription factors"/>
    <property type="match status" value="1"/>
</dbReference>
<evidence type="ECO:0000313" key="11">
    <source>
        <dbReference type="Proteomes" id="UP001583186"/>
    </source>
</evidence>
<comment type="caution">
    <text evidence="10">The sequence shown here is derived from an EMBL/GenBank/DDBJ whole genome shotgun (WGS) entry which is preliminary data.</text>
</comment>
<dbReference type="InterPro" id="IPR036395">
    <property type="entry name" value="Cu_fist_DNA-bd_dom_sf"/>
</dbReference>
<evidence type="ECO:0000256" key="8">
    <source>
        <dbReference type="SAM" id="MobiDB-lite"/>
    </source>
</evidence>
<keyword evidence="3" id="KW-0862">Zinc</keyword>
<evidence type="ECO:0000256" key="6">
    <source>
        <dbReference type="ARBA" id="ARBA00023163"/>
    </source>
</evidence>
<feature type="compositionally biased region" description="Low complexity" evidence="8">
    <location>
        <begin position="271"/>
        <end position="286"/>
    </location>
</feature>
<comment type="subcellular location">
    <subcellularLocation>
        <location evidence="1">Nucleus</location>
    </subcellularLocation>
</comment>
<dbReference type="SMART" id="SM00412">
    <property type="entry name" value="Cu_FIST"/>
    <property type="match status" value="1"/>
</dbReference>
<reference evidence="10 11" key="1">
    <citation type="journal article" date="2024" name="IMA Fungus">
        <title>IMA Genome - F19 : A genome assembly and annotation guide to empower mycologists, including annotated draft genome sequences of Ceratocystis pirilliformis, Diaporthe australafricana, Fusarium ophioides, Paecilomyces lecythidis, and Sporothrix stenoceras.</title>
        <authorList>
            <person name="Aylward J."/>
            <person name="Wilson A.M."/>
            <person name="Visagie C.M."/>
            <person name="Spraker J."/>
            <person name="Barnes I."/>
            <person name="Buitendag C."/>
            <person name="Ceriani C."/>
            <person name="Del Mar Angel L."/>
            <person name="du Plessis D."/>
            <person name="Fuchs T."/>
            <person name="Gasser K."/>
            <person name="Kramer D."/>
            <person name="Li W."/>
            <person name="Munsamy K."/>
            <person name="Piso A."/>
            <person name="Price J.L."/>
            <person name="Sonnekus B."/>
            <person name="Thomas C."/>
            <person name="van der Nest A."/>
            <person name="van Dijk A."/>
            <person name="van Heerden A."/>
            <person name="van Vuuren N."/>
            <person name="Yilmaz N."/>
            <person name="Duong T.A."/>
            <person name="van der Merwe N.A."/>
            <person name="Wingfield M.J."/>
            <person name="Wingfield B.D."/>
        </authorList>
    </citation>
    <scope>NUCLEOTIDE SEQUENCE [LARGE SCALE GENOMIC DNA]</scope>
    <source>
        <strain evidence="10 11">CMW 5346</strain>
    </source>
</reference>